<dbReference type="Proteomes" id="UP001144471">
    <property type="component" value="Unassembled WGS sequence"/>
</dbReference>
<protein>
    <recommendedName>
        <fullName evidence="4">DUF2232 domain-containing protein</fullName>
    </recommendedName>
</protein>
<evidence type="ECO:0000313" key="2">
    <source>
        <dbReference type="EMBL" id="GLI55882.1"/>
    </source>
</evidence>
<feature type="transmembrane region" description="Helical" evidence="1">
    <location>
        <begin position="176"/>
        <end position="196"/>
    </location>
</feature>
<keyword evidence="3" id="KW-1185">Reference proteome</keyword>
<evidence type="ECO:0000313" key="3">
    <source>
        <dbReference type="Proteomes" id="UP001144471"/>
    </source>
</evidence>
<proteinExistence type="predicted"/>
<feature type="transmembrane region" description="Helical" evidence="1">
    <location>
        <begin position="146"/>
        <end position="164"/>
    </location>
</feature>
<dbReference type="AlphaFoldDB" id="A0A9W6GKI9"/>
<feature type="transmembrane region" description="Helical" evidence="1">
    <location>
        <begin position="90"/>
        <end position="112"/>
    </location>
</feature>
<sequence length="266" mass="30679">MILAIAGIISLFILAFMVPFLSFLLPVYKIKKMERLDGRRKLIANLAAMGIISIVDLRLLPFYIGIFLVIETLYYYFKKVKPEVAIFDRIMISTSIVTVFTIGLTLLLVGNVTEMLEVNKAMYMKVMDLDTREANEIFQLLKENSIFIVFIYSFICNYLTYFTLESKTYRGWDMSYKWILLYIVTFFATTVGKIDNFYVDNIFNISKLIYVVFGVKVIYTILRGRANRFRGLAKMTAVLTAATFPTVVFLLGALKSFNIKLSIQKK</sequence>
<evidence type="ECO:0000256" key="1">
    <source>
        <dbReference type="SAM" id="Phobius"/>
    </source>
</evidence>
<comment type="caution">
    <text evidence="2">The sequence shown here is derived from an EMBL/GenBank/DDBJ whole genome shotgun (WGS) entry which is preliminary data.</text>
</comment>
<accession>A0A9W6GKI9</accession>
<dbReference type="EMBL" id="BSDY01000005">
    <property type="protein sequence ID" value="GLI55882.1"/>
    <property type="molecule type" value="Genomic_DNA"/>
</dbReference>
<keyword evidence="1" id="KW-0472">Membrane</keyword>
<reference evidence="2" key="1">
    <citation type="submission" date="2022-12" db="EMBL/GenBank/DDBJ databases">
        <title>Reference genome sequencing for broad-spectrum identification of bacterial and archaeal isolates by mass spectrometry.</title>
        <authorList>
            <person name="Sekiguchi Y."/>
            <person name="Tourlousse D.M."/>
        </authorList>
    </citation>
    <scope>NUCLEOTIDE SEQUENCE</scope>
    <source>
        <strain evidence="2">10succ1</strain>
    </source>
</reference>
<name>A0A9W6GKI9_9FUSO</name>
<keyword evidence="1" id="KW-1133">Transmembrane helix</keyword>
<gene>
    <name evidence="2" type="ORF">PM10SUCC1_13960</name>
</gene>
<organism evidence="2 3">
    <name type="scientific">Propionigenium maris DSM 9537</name>
    <dbReference type="NCBI Taxonomy" id="1123000"/>
    <lineage>
        <taxon>Bacteria</taxon>
        <taxon>Fusobacteriati</taxon>
        <taxon>Fusobacteriota</taxon>
        <taxon>Fusobacteriia</taxon>
        <taxon>Fusobacteriales</taxon>
        <taxon>Fusobacteriaceae</taxon>
        <taxon>Propionigenium</taxon>
    </lineage>
</organism>
<evidence type="ECO:0008006" key="4">
    <source>
        <dbReference type="Google" id="ProtNLM"/>
    </source>
</evidence>
<feature type="transmembrane region" description="Helical" evidence="1">
    <location>
        <begin position="208"/>
        <end position="226"/>
    </location>
</feature>
<keyword evidence="1" id="KW-0812">Transmembrane</keyword>
<dbReference type="RefSeq" id="WP_281834669.1">
    <property type="nucleotide sequence ID" value="NZ_BSDY01000005.1"/>
</dbReference>
<feature type="transmembrane region" description="Helical" evidence="1">
    <location>
        <begin position="42"/>
        <end position="70"/>
    </location>
</feature>
<feature type="transmembrane region" description="Helical" evidence="1">
    <location>
        <begin position="232"/>
        <end position="254"/>
    </location>
</feature>
<feature type="transmembrane region" description="Helical" evidence="1">
    <location>
        <begin position="6"/>
        <end position="30"/>
    </location>
</feature>